<evidence type="ECO:0000256" key="1">
    <source>
        <dbReference type="SAM" id="MobiDB-lite"/>
    </source>
</evidence>
<feature type="region of interest" description="Disordered" evidence="1">
    <location>
        <begin position="1"/>
        <end position="126"/>
    </location>
</feature>
<organism evidence="2">
    <name type="scientific">uncultured Gemmatimonadota bacterium</name>
    <dbReference type="NCBI Taxonomy" id="203437"/>
    <lineage>
        <taxon>Bacteria</taxon>
        <taxon>Pseudomonadati</taxon>
        <taxon>Gemmatimonadota</taxon>
        <taxon>environmental samples</taxon>
    </lineage>
</organism>
<sequence length="126" mass="12934">DVQAVLDPAAGGGRRGPGEAASRARVALHGAGAEPGVRVEHPQPRARPAAADGAGDLRRRNAAQAQGLPHVHQQARRGEVGGGLVGAAVLPDGEPAYVPGGVQRPRPGARHPRRHRLRAGPPSRDL</sequence>
<dbReference type="EMBL" id="CADCTV010000620">
    <property type="protein sequence ID" value="CAA9348113.1"/>
    <property type="molecule type" value="Genomic_DNA"/>
</dbReference>
<gene>
    <name evidence="2" type="ORF">AVDCRST_MAG89-2971</name>
</gene>
<dbReference type="AlphaFoldDB" id="A0A6J4M7R7"/>
<protein>
    <submittedName>
        <fullName evidence="2">Uncharacterized protein</fullName>
    </submittedName>
</protein>
<reference evidence="2" key="1">
    <citation type="submission" date="2020-02" db="EMBL/GenBank/DDBJ databases">
        <authorList>
            <person name="Meier V. D."/>
        </authorList>
    </citation>
    <scope>NUCLEOTIDE SEQUENCE</scope>
    <source>
        <strain evidence="2">AVDCRST_MAG89</strain>
    </source>
</reference>
<evidence type="ECO:0000313" key="2">
    <source>
        <dbReference type="EMBL" id="CAA9348113.1"/>
    </source>
</evidence>
<feature type="non-terminal residue" evidence="2">
    <location>
        <position position="126"/>
    </location>
</feature>
<accession>A0A6J4M7R7</accession>
<feature type="compositionally biased region" description="Basic residues" evidence="1">
    <location>
        <begin position="107"/>
        <end position="118"/>
    </location>
</feature>
<feature type="non-terminal residue" evidence="2">
    <location>
        <position position="1"/>
    </location>
</feature>
<name>A0A6J4M7R7_9BACT</name>
<proteinExistence type="predicted"/>